<evidence type="ECO:0000256" key="2">
    <source>
        <dbReference type="ARBA" id="ARBA00022884"/>
    </source>
</evidence>
<dbReference type="GO" id="GO:0003723">
    <property type="term" value="F:RNA binding"/>
    <property type="evidence" value="ECO:0007669"/>
    <property type="project" value="UniProtKB-UniRule"/>
</dbReference>
<dbReference type="PANTHER" id="PTHR48038:SF3">
    <property type="entry name" value="SPLICING FACTOR, ARGININE_SERINE-RICH 1-RELATED"/>
    <property type="match status" value="1"/>
</dbReference>
<comment type="subcellular location">
    <subcellularLocation>
        <location evidence="1">Nucleus</location>
    </subcellularLocation>
</comment>
<evidence type="ECO:0000313" key="6">
    <source>
        <dbReference type="EMBL" id="EMP40944.1"/>
    </source>
</evidence>
<proteinExistence type="predicted"/>
<dbReference type="PROSITE" id="PS50102">
    <property type="entry name" value="RRM"/>
    <property type="match status" value="1"/>
</dbReference>
<keyword evidence="2 4" id="KW-0694">RNA-binding</keyword>
<protein>
    <submittedName>
        <fullName evidence="6">Serine/arginine-rich splicing factor 5</fullName>
    </submittedName>
</protein>
<dbReference type="Gene3D" id="3.30.70.330">
    <property type="match status" value="1"/>
</dbReference>
<feature type="domain" description="RRM" evidence="5">
    <location>
        <begin position="4"/>
        <end position="43"/>
    </location>
</feature>
<dbReference type="eggNOG" id="KOG0106">
    <property type="taxonomic scope" value="Eukaryota"/>
</dbReference>
<evidence type="ECO:0000313" key="7">
    <source>
        <dbReference type="Proteomes" id="UP000031443"/>
    </source>
</evidence>
<dbReference type="GO" id="GO:0005634">
    <property type="term" value="C:nucleus"/>
    <property type="evidence" value="ECO:0007669"/>
    <property type="project" value="UniProtKB-SubCell"/>
</dbReference>
<dbReference type="PANTHER" id="PTHR48038">
    <property type="entry name" value="RIBONUCLEOPROTEIN RB97D"/>
    <property type="match status" value="1"/>
</dbReference>
<keyword evidence="7" id="KW-1185">Reference proteome</keyword>
<accession>M7BUS3</accession>
<organism evidence="6 7">
    <name type="scientific">Chelonia mydas</name>
    <name type="common">Green sea-turtle</name>
    <name type="synonym">Chelonia agassizi</name>
    <dbReference type="NCBI Taxonomy" id="8469"/>
    <lineage>
        <taxon>Eukaryota</taxon>
        <taxon>Metazoa</taxon>
        <taxon>Chordata</taxon>
        <taxon>Craniata</taxon>
        <taxon>Vertebrata</taxon>
        <taxon>Euteleostomi</taxon>
        <taxon>Archelosauria</taxon>
        <taxon>Testudinata</taxon>
        <taxon>Testudines</taxon>
        <taxon>Cryptodira</taxon>
        <taxon>Durocryptodira</taxon>
        <taxon>Americhelydia</taxon>
        <taxon>Chelonioidea</taxon>
        <taxon>Cheloniidae</taxon>
        <taxon>Chelonia</taxon>
    </lineage>
</organism>
<evidence type="ECO:0000259" key="5">
    <source>
        <dbReference type="PROSITE" id="PS50102"/>
    </source>
</evidence>
<dbReference type="Pfam" id="PF00076">
    <property type="entry name" value="RRM_1"/>
    <property type="match status" value="1"/>
</dbReference>
<dbReference type="EMBL" id="KB500846">
    <property type="protein sequence ID" value="EMP40944.1"/>
    <property type="molecule type" value="Genomic_DNA"/>
</dbReference>
<dbReference type="SUPFAM" id="SSF54928">
    <property type="entry name" value="RNA-binding domain, RBD"/>
    <property type="match status" value="1"/>
</dbReference>
<dbReference type="AlphaFoldDB" id="M7BUS3"/>
<dbReference type="InterPro" id="IPR012677">
    <property type="entry name" value="Nucleotide-bd_a/b_plait_sf"/>
</dbReference>
<sequence>MSGCRVFVGRLSPHARERDVEKFFKGYGHIREINLKNGFGFVKQVSFKKLLKISQQVQVCKIFQVNQ</sequence>
<name>M7BUS3_CHEMY</name>
<keyword evidence="3" id="KW-0539">Nucleus</keyword>
<dbReference type="InterPro" id="IPR035979">
    <property type="entry name" value="RBD_domain_sf"/>
</dbReference>
<reference evidence="7" key="1">
    <citation type="journal article" date="2013" name="Nat. Genet.">
        <title>The draft genomes of soft-shell turtle and green sea turtle yield insights into the development and evolution of the turtle-specific body plan.</title>
        <authorList>
            <person name="Wang Z."/>
            <person name="Pascual-Anaya J."/>
            <person name="Zadissa A."/>
            <person name="Li W."/>
            <person name="Niimura Y."/>
            <person name="Huang Z."/>
            <person name="Li C."/>
            <person name="White S."/>
            <person name="Xiong Z."/>
            <person name="Fang D."/>
            <person name="Wang B."/>
            <person name="Ming Y."/>
            <person name="Chen Y."/>
            <person name="Zheng Y."/>
            <person name="Kuraku S."/>
            <person name="Pignatelli M."/>
            <person name="Herrero J."/>
            <person name="Beal K."/>
            <person name="Nozawa M."/>
            <person name="Li Q."/>
            <person name="Wang J."/>
            <person name="Zhang H."/>
            <person name="Yu L."/>
            <person name="Shigenobu S."/>
            <person name="Wang J."/>
            <person name="Liu J."/>
            <person name="Flicek P."/>
            <person name="Searle S."/>
            <person name="Wang J."/>
            <person name="Kuratani S."/>
            <person name="Yin Y."/>
            <person name="Aken B."/>
            <person name="Zhang G."/>
            <person name="Irie N."/>
        </authorList>
    </citation>
    <scope>NUCLEOTIDE SEQUENCE [LARGE SCALE GENOMIC DNA]</scope>
</reference>
<dbReference type="STRING" id="8469.M7BUS3"/>
<gene>
    <name evidence="6" type="ORF">UY3_01761</name>
</gene>
<evidence type="ECO:0000256" key="1">
    <source>
        <dbReference type="ARBA" id="ARBA00004123"/>
    </source>
</evidence>
<evidence type="ECO:0000256" key="3">
    <source>
        <dbReference type="ARBA" id="ARBA00023242"/>
    </source>
</evidence>
<evidence type="ECO:0000256" key="4">
    <source>
        <dbReference type="PROSITE-ProRule" id="PRU00176"/>
    </source>
</evidence>
<dbReference type="InterPro" id="IPR000504">
    <property type="entry name" value="RRM_dom"/>
</dbReference>
<dbReference type="SMART" id="SM00360">
    <property type="entry name" value="RRM"/>
    <property type="match status" value="1"/>
</dbReference>
<dbReference type="Proteomes" id="UP000031443">
    <property type="component" value="Unassembled WGS sequence"/>
</dbReference>